<evidence type="ECO:0000256" key="11">
    <source>
        <dbReference type="ARBA" id="ARBA00023237"/>
    </source>
</evidence>
<dbReference type="InterPro" id="IPR037066">
    <property type="entry name" value="Plug_dom_sf"/>
</dbReference>
<evidence type="ECO:0000256" key="10">
    <source>
        <dbReference type="ARBA" id="ARBA00023136"/>
    </source>
</evidence>
<comment type="similarity">
    <text evidence="12 13">Belongs to the TonB-dependent receptor family.</text>
</comment>
<dbReference type="PANTHER" id="PTHR32552">
    <property type="entry name" value="FERRICHROME IRON RECEPTOR-RELATED"/>
    <property type="match status" value="1"/>
</dbReference>
<evidence type="ECO:0000256" key="4">
    <source>
        <dbReference type="ARBA" id="ARBA00022496"/>
    </source>
</evidence>
<evidence type="ECO:0000256" key="2">
    <source>
        <dbReference type="ARBA" id="ARBA00022448"/>
    </source>
</evidence>
<reference evidence="18" key="1">
    <citation type="submission" date="2016-11" db="EMBL/GenBank/DDBJ databases">
        <authorList>
            <person name="Varghese N."/>
            <person name="Submissions S."/>
        </authorList>
    </citation>
    <scope>NUCLEOTIDE SEQUENCE [LARGE SCALE GENOMIC DNA]</scope>
    <source>
        <strain evidence="18">DSM 16990</strain>
    </source>
</reference>
<dbReference type="InterPro" id="IPR039426">
    <property type="entry name" value="TonB-dep_rcpt-like"/>
</dbReference>
<dbReference type="GO" id="GO:0015344">
    <property type="term" value="F:siderophore uptake transmembrane transporter activity"/>
    <property type="evidence" value="ECO:0007669"/>
    <property type="project" value="TreeGrafter"/>
</dbReference>
<dbReference type="PROSITE" id="PS52016">
    <property type="entry name" value="TONB_DEPENDENT_REC_3"/>
    <property type="match status" value="1"/>
</dbReference>
<dbReference type="AlphaFoldDB" id="A0A1M5KYC6"/>
<dbReference type="GO" id="GO:0009279">
    <property type="term" value="C:cell outer membrane"/>
    <property type="evidence" value="ECO:0007669"/>
    <property type="project" value="UniProtKB-SubCell"/>
</dbReference>
<evidence type="ECO:0000256" key="7">
    <source>
        <dbReference type="ARBA" id="ARBA00023004"/>
    </source>
</evidence>
<evidence type="ECO:0000259" key="16">
    <source>
        <dbReference type="Pfam" id="PF07715"/>
    </source>
</evidence>
<evidence type="ECO:0000256" key="9">
    <source>
        <dbReference type="ARBA" id="ARBA00023077"/>
    </source>
</evidence>
<accession>A0A1M5KYC6</accession>
<proteinExistence type="inferred from homology"/>
<evidence type="ECO:0000313" key="17">
    <source>
        <dbReference type="EMBL" id="SHG57872.1"/>
    </source>
</evidence>
<keyword evidence="11 12" id="KW-0998">Cell outer membrane</keyword>
<dbReference type="PANTHER" id="PTHR32552:SF68">
    <property type="entry name" value="FERRICHROME OUTER MEMBRANE TRANSPORTER_PHAGE RECEPTOR"/>
    <property type="match status" value="1"/>
</dbReference>
<dbReference type="Gene3D" id="2.40.170.20">
    <property type="entry name" value="TonB-dependent receptor, beta-barrel domain"/>
    <property type="match status" value="1"/>
</dbReference>
<evidence type="ECO:0000256" key="1">
    <source>
        <dbReference type="ARBA" id="ARBA00004571"/>
    </source>
</evidence>
<evidence type="ECO:0000256" key="6">
    <source>
        <dbReference type="ARBA" id="ARBA00022729"/>
    </source>
</evidence>
<dbReference type="SUPFAM" id="SSF49464">
    <property type="entry name" value="Carboxypeptidase regulatory domain-like"/>
    <property type="match status" value="1"/>
</dbReference>
<feature type="chain" id="PRO_5012657667" evidence="14">
    <location>
        <begin position="42"/>
        <end position="891"/>
    </location>
</feature>
<protein>
    <submittedName>
        <fullName evidence="17">Iron complex outermembrane recepter protein</fullName>
    </submittedName>
</protein>
<feature type="domain" description="TonB-dependent receptor-like beta-barrel" evidence="15">
    <location>
        <begin position="447"/>
        <end position="865"/>
    </location>
</feature>
<keyword evidence="10 12" id="KW-0472">Membrane</keyword>
<keyword evidence="3 12" id="KW-1134">Transmembrane beta strand</keyword>
<feature type="signal peptide" evidence="14">
    <location>
        <begin position="1"/>
        <end position="41"/>
    </location>
</feature>
<dbReference type="EMBL" id="FQUQ01000006">
    <property type="protein sequence ID" value="SHG57872.1"/>
    <property type="molecule type" value="Genomic_DNA"/>
</dbReference>
<organism evidence="17 18">
    <name type="scientific">Pedobacter caeni</name>
    <dbReference type="NCBI Taxonomy" id="288992"/>
    <lineage>
        <taxon>Bacteria</taxon>
        <taxon>Pseudomonadati</taxon>
        <taxon>Bacteroidota</taxon>
        <taxon>Sphingobacteriia</taxon>
        <taxon>Sphingobacteriales</taxon>
        <taxon>Sphingobacteriaceae</taxon>
        <taxon>Pedobacter</taxon>
    </lineage>
</organism>
<dbReference type="Proteomes" id="UP000184287">
    <property type="component" value="Unassembled WGS sequence"/>
</dbReference>
<dbReference type="InterPro" id="IPR036942">
    <property type="entry name" value="Beta-barrel_TonB_sf"/>
</dbReference>
<keyword evidence="9 13" id="KW-0798">TonB box</keyword>
<dbReference type="InterPro" id="IPR012910">
    <property type="entry name" value="Plug_dom"/>
</dbReference>
<dbReference type="InterPro" id="IPR008969">
    <property type="entry name" value="CarboxyPept-like_regulatory"/>
</dbReference>
<keyword evidence="5 12" id="KW-0812">Transmembrane</keyword>
<keyword evidence="18" id="KW-1185">Reference proteome</keyword>
<evidence type="ECO:0000256" key="3">
    <source>
        <dbReference type="ARBA" id="ARBA00022452"/>
    </source>
</evidence>
<evidence type="ECO:0000256" key="13">
    <source>
        <dbReference type="RuleBase" id="RU003357"/>
    </source>
</evidence>
<name>A0A1M5KYC6_9SPHI</name>
<dbReference type="Gene3D" id="2.60.40.1120">
    <property type="entry name" value="Carboxypeptidase-like, regulatory domain"/>
    <property type="match status" value="1"/>
</dbReference>
<evidence type="ECO:0000256" key="8">
    <source>
        <dbReference type="ARBA" id="ARBA00023065"/>
    </source>
</evidence>
<evidence type="ECO:0000256" key="5">
    <source>
        <dbReference type="ARBA" id="ARBA00022692"/>
    </source>
</evidence>
<dbReference type="STRING" id="288992.SAMN04488522_106143"/>
<keyword evidence="4" id="KW-0410">Iron transport</keyword>
<dbReference type="CDD" id="cd01347">
    <property type="entry name" value="ligand_gated_channel"/>
    <property type="match status" value="1"/>
</dbReference>
<keyword evidence="6 14" id="KW-0732">Signal</keyword>
<evidence type="ECO:0000259" key="15">
    <source>
        <dbReference type="Pfam" id="PF00593"/>
    </source>
</evidence>
<evidence type="ECO:0000256" key="12">
    <source>
        <dbReference type="PROSITE-ProRule" id="PRU01360"/>
    </source>
</evidence>
<evidence type="ECO:0000313" key="18">
    <source>
        <dbReference type="Proteomes" id="UP000184287"/>
    </source>
</evidence>
<dbReference type="Pfam" id="PF07715">
    <property type="entry name" value="Plug"/>
    <property type="match status" value="1"/>
</dbReference>
<comment type="subcellular location">
    <subcellularLocation>
        <location evidence="1 12">Cell outer membrane</location>
        <topology evidence="1 12">Multi-pass membrane protein</topology>
    </subcellularLocation>
</comment>
<dbReference type="Pfam" id="PF13715">
    <property type="entry name" value="CarbopepD_reg_2"/>
    <property type="match status" value="1"/>
</dbReference>
<sequence>MNLNFTVYHFPFIAAFFKLKCYKWILVLAGCLLIFSTSAHAQQNPNQRIEITPGTLTLRSVFDQLQDKAGLNFMYAGLDKELEQLVTLNPASTSVRNILNQLSAKTGLRFTATGNDIAVRPQLKGSVSGTVTTKDGDPVRLVTISIRGLRNTGADASGSYSFKNVPAGTYTMTASYVGLEAQSRKITVTGEPVVLNFVLDESKQDLKEVVVNGAKVNKYGRKESEYVARLPIGNLENPQVYSVVRKELITMQMATTLDESYKNIPGAVVSRSGAGMPAVTARGFTTSDNIRNGMATWLKTNIDPVTVERVESIKGPSSTLFGSSMVSFGGLVNYVIKRPYETFGGEISYTQGSFDLSRFTADVNLPLNSDKSLLFRLTGAIHKENSFQDQGFQHLQVVSPSLIYQVNDRLKFTLDADMTKVRGTSSILLTVPTGLFNGKSFKDLPIGYRQSLIDNSLASQNQVSNNVFAQAEYKISENWKSQTNYAYSLGTYDQFNQFNYSWLSESRISRKISLWMPDKWGRKQIQQNFTGDFKAGPIRNRLVIGADYMSQYRQMHYGVVTVDEIDLNKNIPNISLPQVNNLFAALNPPTQSYKQDTYSVYASDLINFTDQLMVLLSLRADLFINKGTRNTANSNVIGDYKQTAYSPKLGLIYQPVKDQVSIFVNYLNGFKNLANASQPDGTISTFRPQQANQVEAGVKLDLFGKKLNANLSYYHIDVKNSTRFENRGGQNFLIQDGTQQSKGIDFELIANPLEGLNIVAGYGYNENKYTNGSPLVQGRRAIQTPAHAANIWVNYSISTGLFRGLGIGLGGNYVSSSFFANTLVAGTSPETFTDYTFILPSYTFIDASAYYDQKKFRLSLKANNIGNVKSWAIDGRAQKPANYLAGITFKF</sequence>
<dbReference type="Pfam" id="PF00593">
    <property type="entry name" value="TonB_dep_Rec_b-barrel"/>
    <property type="match status" value="1"/>
</dbReference>
<gene>
    <name evidence="17" type="ORF">SAMN04488522_106143</name>
</gene>
<dbReference type="OrthoDB" id="9775095at2"/>
<feature type="domain" description="TonB-dependent receptor plug" evidence="16">
    <location>
        <begin position="236"/>
        <end position="324"/>
    </location>
</feature>
<evidence type="ECO:0000256" key="14">
    <source>
        <dbReference type="SAM" id="SignalP"/>
    </source>
</evidence>
<keyword evidence="2 12" id="KW-0813">Transport</keyword>
<dbReference type="SUPFAM" id="SSF56935">
    <property type="entry name" value="Porins"/>
    <property type="match status" value="1"/>
</dbReference>
<dbReference type="InterPro" id="IPR000531">
    <property type="entry name" value="Beta-barrel_TonB"/>
</dbReference>
<dbReference type="RefSeq" id="WP_084529349.1">
    <property type="nucleotide sequence ID" value="NZ_FQUQ01000006.1"/>
</dbReference>
<dbReference type="Gene3D" id="2.170.130.10">
    <property type="entry name" value="TonB-dependent receptor, plug domain"/>
    <property type="match status" value="1"/>
</dbReference>
<keyword evidence="7" id="KW-0408">Iron</keyword>
<keyword evidence="8" id="KW-0406">Ion transport</keyword>